<dbReference type="PANTHER" id="PTHR10315">
    <property type="entry name" value="E3 UBIQUITIN PROTEIN LIGASE SIAH"/>
    <property type="match status" value="1"/>
</dbReference>
<name>A0AAD8X417_LOLMU</name>
<evidence type="ECO:0000313" key="13">
    <source>
        <dbReference type="Proteomes" id="UP001231189"/>
    </source>
</evidence>
<protein>
    <recommendedName>
        <fullName evidence="4">RING-type E3 ubiquitin transferase</fullName>
        <ecNumber evidence="4">2.3.2.27</ecNumber>
    </recommendedName>
</protein>
<dbReference type="EMBL" id="JAUUTY010000001">
    <property type="protein sequence ID" value="KAK1693437.1"/>
    <property type="molecule type" value="Genomic_DNA"/>
</dbReference>
<reference evidence="12" key="1">
    <citation type="submission" date="2023-07" db="EMBL/GenBank/DDBJ databases">
        <title>A chromosome-level genome assembly of Lolium multiflorum.</title>
        <authorList>
            <person name="Chen Y."/>
            <person name="Copetti D."/>
            <person name="Kolliker R."/>
            <person name="Studer B."/>
        </authorList>
    </citation>
    <scope>NUCLEOTIDE SEQUENCE</scope>
    <source>
        <strain evidence="12">02402/16</strain>
        <tissue evidence="12">Leaf</tissue>
    </source>
</reference>
<dbReference type="Pfam" id="PF21361">
    <property type="entry name" value="Sina_ZnF"/>
    <property type="match status" value="1"/>
</dbReference>
<evidence type="ECO:0000256" key="6">
    <source>
        <dbReference type="ARBA" id="ARBA00022723"/>
    </source>
</evidence>
<dbReference type="SUPFAM" id="SSF49599">
    <property type="entry name" value="TRAF domain-like"/>
    <property type="match status" value="1"/>
</dbReference>
<keyword evidence="5" id="KW-0808">Transferase</keyword>
<dbReference type="Proteomes" id="UP001231189">
    <property type="component" value="Unassembled WGS sequence"/>
</dbReference>
<dbReference type="PANTHER" id="PTHR10315:SF96">
    <property type="entry name" value="SIAH-TYPE DOMAIN-CONTAINING PROTEIN"/>
    <property type="match status" value="1"/>
</dbReference>
<evidence type="ECO:0000256" key="2">
    <source>
        <dbReference type="ARBA" id="ARBA00004906"/>
    </source>
</evidence>
<organism evidence="12 13">
    <name type="scientific">Lolium multiflorum</name>
    <name type="common">Italian ryegrass</name>
    <name type="synonym">Lolium perenne subsp. multiflorum</name>
    <dbReference type="NCBI Taxonomy" id="4521"/>
    <lineage>
        <taxon>Eukaryota</taxon>
        <taxon>Viridiplantae</taxon>
        <taxon>Streptophyta</taxon>
        <taxon>Embryophyta</taxon>
        <taxon>Tracheophyta</taxon>
        <taxon>Spermatophyta</taxon>
        <taxon>Magnoliopsida</taxon>
        <taxon>Liliopsida</taxon>
        <taxon>Poales</taxon>
        <taxon>Poaceae</taxon>
        <taxon>BOP clade</taxon>
        <taxon>Pooideae</taxon>
        <taxon>Poodae</taxon>
        <taxon>Poeae</taxon>
        <taxon>Poeae Chloroplast Group 2 (Poeae type)</taxon>
        <taxon>Loliodinae</taxon>
        <taxon>Loliinae</taxon>
        <taxon>Lolium</taxon>
    </lineage>
</organism>
<keyword evidence="6" id="KW-0479">Metal-binding</keyword>
<evidence type="ECO:0000256" key="7">
    <source>
        <dbReference type="ARBA" id="ARBA00022771"/>
    </source>
</evidence>
<keyword evidence="7 10" id="KW-0863">Zinc-finger</keyword>
<dbReference type="AlphaFoldDB" id="A0AAD8X417"/>
<keyword evidence="9" id="KW-0862">Zinc</keyword>
<evidence type="ECO:0000256" key="9">
    <source>
        <dbReference type="ARBA" id="ARBA00022833"/>
    </source>
</evidence>
<proteinExistence type="inferred from homology"/>
<evidence type="ECO:0000256" key="8">
    <source>
        <dbReference type="ARBA" id="ARBA00022786"/>
    </source>
</evidence>
<dbReference type="Gene3D" id="3.30.40.10">
    <property type="entry name" value="Zinc/RING finger domain, C3HC4 (zinc finger)"/>
    <property type="match status" value="2"/>
</dbReference>
<dbReference type="GO" id="GO:0061630">
    <property type="term" value="F:ubiquitin protein ligase activity"/>
    <property type="evidence" value="ECO:0007669"/>
    <property type="project" value="UniProtKB-EC"/>
</dbReference>
<evidence type="ECO:0000256" key="1">
    <source>
        <dbReference type="ARBA" id="ARBA00000900"/>
    </source>
</evidence>
<comment type="similarity">
    <text evidence="3">Belongs to the SINA (Seven in absentia) family.</text>
</comment>
<comment type="catalytic activity">
    <reaction evidence="1">
        <text>S-ubiquitinyl-[E2 ubiquitin-conjugating enzyme]-L-cysteine + [acceptor protein]-L-lysine = [E2 ubiquitin-conjugating enzyme]-L-cysteine + N(6)-ubiquitinyl-[acceptor protein]-L-lysine.</text>
        <dbReference type="EC" id="2.3.2.27"/>
    </reaction>
</comment>
<dbReference type="InterPro" id="IPR013083">
    <property type="entry name" value="Znf_RING/FYVE/PHD"/>
</dbReference>
<dbReference type="PROSITE" id="PS51081">
    <property type="entry name" value="ZF_SIAH"/>
    <property type="match status" value="1"/>
</dbReference>
<evidence type="ECO:0000259" key="11">
    <source>
        <dbReference type="PROSITE" id="PS51081"/>
    </source>
</evidence>
<dbReference type="InterPro" id="IPR052088">
    <property type="entry name" value="E3_ubiquitin-ligase_SINA"/>
</dbReference>
<keyword evidence="13" id="KW-1185">Reference proteome</keyword>
<gene>
    <name evidence="12" type="ORF">QYE76_010134</name>
</gene>
<accession>A0AAD8X417</accession>
<feature type="domain" description="SIAH-type" evidence="11">
    <location>
        <begin position="84"/>
        <end position="142"/>
    </location>
</feature>
<dbReference type="Pfam" id="PF21362">
    <property type="entry name" value="Sina_RING"/>
    <property type="match status" value="1"/>
</dbReference>
<evidence type="ECO:0000256" key="4">
    <source>
        <dbReference type="ARBA" id="ARBA00012483"/>
    </source>
</evidence>
<keyword evidence="8" id="KW-0833">Ubl conjugation pathway</keyword>
<dbReference type="SUPFAM" id="SSF57850">
    <property type="entry name" value="RING/U-box"/>
    <property type="match status" value="1"/>
</dbReference>
<dbReference type="GO" id="GO:0005737">
    <property type="term" value="C:cytoplasm"/>
    <property type="evidence" value="ECO:0007669"/>
    <property type="project" value="TreeGrafter"/>
</dbReference>
<evidence type="ECO:0000256" key="3">
    <source>
        <dbReference type="ARBA" id="ARBA00009119"/>
    </source>
</evidence>
<evidence type="ECO:0000313" key="12">
    <source>
        <dbReference type="EMBL" id="KAK1693437.1"/>
    </source>
</evidence>
<evidence type="ECO:0000256" key="10">
    <source>
        <dbReference type="PROSITE-ProRule" id="PRU00455"/>
    </source>
</evidence>
<comment type="caution">
    <text evidence="12">The sequence shown here is derived from an EMBL/GenBank/DDBJ whole genome shotgun (WGS) entry which is preliminary data.</text>
</comment>
<comment type="pathway">
    <text evidence="2">Protein modification; protein ubiquitination.</text>
</comment>
<dbReference type="GO" id="GO:0008270">
    <property type="term" value="F:zinc ion binding"/>
    <property type="evidence" value="ECO:0007669"/>
    <property type="project" value="UniProtKB-KW"/>
</dbReference>
<dbReference type="EC" id="2.3.2.27" evidence="4"/>
<evidence type="ECO:0000256" key="5">
    <source>
        <dbReference type="ARBA" id="ARBA00022679"/>
    </source>
</evidence>
<dbReference type="InterPro" id="IPR013010">
    <property type="entry name" value="Znf_SIAH"/>
</dbReference>
<sequence length="277" mass="30105">MMALPAKRKPLENVTVEDADTLDCGICYRPLKPPVFQCAVGHSICSRCRDKLVAAGRSLQCHVCRVPLIGGYQRCIALEKVLDSIRLPCENAAHGCDVRPAHYDHGEHARACPHKPCYCPADACGFAGSTAALVGHLAAAHGWPCTTDTRPWVCVKVNLRDGFNAVSVHASGQQHLFLLNVARSPFGRAISVSCVHPHQTVRFEVRLKYSRNENAHGGGVCRGHSQQSQFTVACTDLSGGPPSSDESFQFFLPKCVHPDFIRTIAATFEVLHVTISV</sequence>
<dbReference type="InterPro" id="IPR049548">
    <property type="entry name" value="Sina-like_RING"/>
</dbReference>